<keyword evidence="9 15" id="KW-0256">Endoplasmic reticulum</keyword>
<evidence type="ECO:0000256" key="16">
    <source>
        <dbReference type="SAM" id="Coils"/>
    </source>
</evidence>
<dbReference type="MEROPS" id="S26.010"/>
<keyword evidence="12" id="KW-0472">Membrane</keyword>
<keyword evidence="16" id="KW-0175">Coiled coil</keyword>
<comment type="caution">
    <text evidence="19">The sequence shown here is derived from an EMBL/GenBank/DDBJ whole genome shotgun (WGS) entry which is preliminary data.</text>
</comment>
<keyword evidence="20" id="KW-1185">Reference proteome</keyword>
<feature type="coiled-coil region" evidence="16">
    <location>
        <begin position="183"/>
        <end position="212"/>
    </location>
</feature>
<dbReference type="OrthoDB" id="10257561at2759"/>
<evidence type="ECO:0000256" key="8">
    <source>
        <dbReference type="ARBA" id="ARBA00022801"/>
    </source>
</evidence>
<evidence type="ECO:0000256" key="17">
    <source>
        <dbReference type="SAM" id="MobiDB-lite"/>
    </source>
</evidence>
<evidence type="ECO:0000256" key="12">
    <source>
        <dbReference type="ARBA" id="ARBA00023136"/>
    </source>
</evidence>
<evidence type="ECO:0000256" key="13">
    <source>
        <dbReference type="ARBA" id="ARBA00045533"/>
    </source>
</evidence>
<evidence type="ECO:0000256" key="4">
    <source>
        <dbReference type="ARBA" id="ARBA00013208"/>
    </source>
</evidence>
<evidence type="ECO:0000256" key="5">
    <source>
        <dbReference type="ARBA" id="ARBA00019685"/>
    </source>
</evidence>
<dbReference type="Gene3D" id="3.90.1200.10">
    <property type="match status" value="1"/>
</dbReference>
<gene>
    <name evidence="19" type="ORF">ACRE_049280</name>
</gene>
<dbReference type="Pfam" id="PF01636">
    <property type="entry name" value="APH"/>
    <property type="match status" value="1"/>
</dbReference>
<dbReference type="STRING" id="857340.A0A086T4L7"/>
<dbReference type="PRINTS" id="PR00728">
    <property type="entry name" value="SIGNALPTASE"/>
</dbReference>
<dbReference type="GO" id="GO:0004252">
    <property type="term" value="F:serine-type endopeptidase activity"/>
    <property type="evidence" value="ECO:0007669"/>
    <property type="project" value="InterPro"/>
</dbReference>
<evidence type="ECO:0000256" key="2">
    <source>
        <dbReference type="ARBA" id="ARBA00004648"/>
    </source>
</evidence>
<dbReference type="GO" id="GO:0005787">
    <property type="term" value="C:signal peptidase complex"/>
    <property type="evidence" value="ECO:0007669"/>
    <property type="project" value="TreeGrafter"/>
</dbReference>
<comment type="subcellular location">
    <subcellularLocation>
        <location evidence="2">Endoplasmic reticulum membrane</location>
        <topology evidence="2">Single-pass type II membrane protein</topology>
    </subcellularLocation>
</comment>
<dbReference type="InterPro" id="IPR019756">
    <property type="entry name" value="Pept_S26A_signal_pept_1_Ser-AS"/>
</dbReference>
<evidence type="ECO:0000256" key="15">
    <source>
        <dbReference type="RuleBase" id="RU362047"/>
    </source>
</evidence>
<organism evidence="19 20">
    <name type="scientific">Hapsidospora chrysogenum (strain ATCC 11550 / CBS 779.69 / DSM 880 / IAM 14645 / JCM 23072 / IMI 49137)</name>
    <name type="common">Acremonium chrysogenum</name>
    <dbReference type="NCBI Taxonomy" id="857340"/>
    <lineage>
        <taxon>Eukaryota</taxon>
        <taxon>Fungi</taxon>
        <taxon>Dikarya</taxon>
        <taxon>Ascomycota</taxon>
        <taxon>Pezizomycotina</taxon>
        <taxon>Sordariomycetes</taxon>
        <taxon>Hypocreomycetidae</taxon>
        <taxon>Hypocreales</taxon>
        <taxon>Bionectriaceae</taxon>
        <taxon>Hapsidospora</taxon>
    </lineage>
</organism>
<feature type="region of interest" description="Disordered" evidence="17">
    <location>
        <begin position="386"/>
        <end position="412"/>
    </location>
</feature>
<evidence type="ECO:0000256" key="1">
    <source>
        <dbReference type="ARBA" id="ARBA00000677"/>
    </source>
</evidence>
<dbReference type="Gene3D" id="3.30.200.20">
    <property type="entry name" value="Phosphorylase Kinase, domain 1"/>
    <property type="match status" value="1"/>
</dbReference>
<dbReference type="InterPro" id="IPR036286">
    <property type="entry name" value="LexA/Signal_pep-like_sf"/>
</dbReference>
<evidence type="ECO:0000256" key="6">
    <source>
        <dbReference type="ARBA" id="ARBA00022670"/>
    </source>
</evidence>
<keyword evidence="7" id="KW-0812">Transmembrane</keyword>
<evidence type="ECO:0000256" key="10">
    <source>
        <dbReference type="ARBA" id="ARBA00022968"/>
    </source>
</evidence>
<evidence type="ECO:0000259" key="18">
    <source>
        <dbReference type="Pfam" id="PF01636"/>
    </source>
</evidence>
<keyword evidence="11" id="KW-1133">Transmembrane helix</keyword>
<name>A0A086T4L7_HAPC1</name>
<dbReference type="InterPro" id="IPR002575">
    <property type="entry name" value="Aminoglycoside_PTrfase"/>
</dbReference>
<evidence type="ECO:0000256" key="3">
    <source>
        <dbReference type="ARBA" id="ARBA00011035"/>
    </source>
</evidence>
<sequence length="584" mass="65757">MATRAKHRCHQPTGGFNKIYLVETPQHGKLVMRVPLPVDPHHKTVGEVATLRWLLRTATLPVPEVIAFDDSRDNFIGFEWILMKFMPGTPVYRRWRTMSMDAKQALVEQVADSNTQLLKHTFRGIGTLTGNPADPPSSSSLTQLPGRFVCRSFFWGDRYDYDVQRGPFRSSHDWLSAYLGLIERDQNKALEEAEDEEDREDAEQNLRVAKRLEALLPTIFPAVQHPPERTALWHDDLSLQNIMVDDDNRMSAIIDWEFVSVMPLWATTQMPQLLVGPTRDEKPVREEYADETAEEAEASRQDMVGGDGLGNEGKNELYWIHLMEYGQTQLRKVYEERMRQSWPSWDDDVADGALKVDFLGAVARCADGWHLRGVNQWLEAIEGAVEATSPPPNPKPPSRGASCNAPTPNRPRMFSALANPRQAAAQVMNFALILSTAFMMWKGLSVITDSPSPIVVVLSGSMEPAFQRGDLLMLWNRNLIQDTAVGEVVVYNVKDKDIPIVHRVVRKFGAGDEAKFLTKGDNNNADDTTLFGKGQDYLGRKDIIGSVIGYIPFVGYVTILLSEHPWLKTVMIGVMGLFAILQRE</sequence>
<dbReference type="SUPFAM" id="SSF56112">
    <property type="entry name" value="Protein kinase-like (PK-like)"/>
    <property type="match status" value="1"/>
</dbReference>
<dbReference type="GO" id="GO:0009003">
    <property type="term" value="F:signal peptidase activity"/>
    <property type="evidence" value="ECO:0007669"/>
    <property type="project" value="UniProtKB-EC"/>
</dbReference>
<keyword evidence="10" id="KW-0735">Signal-anchor</keyword>
<dbReference type="PROSITE" id="PS00501">
    <property type="entry name" value="SPASE_I_1"/>
    <property type="match status" value="1"/>
</dbReference>
<dbReference type="GO" id="GO:0006465">
    <property type="term" value="P:signal peptide processing"/>
    <property type="evidence" value="ECO:0007669"/>
    <property type="project" value="UniProtKB-UniRule"/>
</dbReference>
<comment type="subunit">
    <text evidence="14">Component of the signal peptidase complex (SPC) composed of a catalytic subunit SEC11 and three accessory subunits SPC1, SPC2 and SPC3. The complex induces a local thinning of the ER membrane which is used to measure the length of the signal peptide (SP) h-region of protein substrates. This ensures the selectivity of the complex towards h-regions shorter than 18-20 amino acids. SPC associates with the translocon complex.</text>
</comment>
<dbReference type="SUPFAM" id="SSF51306">
    <property type="entry name" value="LexA/Signal peptidase"/>
    <property type="match status" value="1"/>
</dbReference>
<evidence type="ECO:0000313" key="20">
    <source>
        <dbReference type="Proteomes" id="UP000029964"/>
    </source>
</evidence>
<accession>A0A086T4L7</accession>
<evidence type="ECO:0000256" key="11">
    <source>
        <dbReference type="ARBA" id="ARBA00022989"/>
    </source>
</evidence>
<evidence type="ECO:0000256" key="14">
    <source>
        <dbReference type="ARBA" id="ARBA00047037"/>
    </source>
</evidence>
<comment type="similarity">
    <text evidence="3 15">Belongs to the peptidase S26B family.</text>
</comment>
<comment type="catalytic activity">
    <reaction evidence="1 15">
        <text>Cleavage of hydrophobic, N-terminal signal or leader sequences from secreted and periplasmic proteins.</text>
        <dbReference type="EC" id="3.4.21.89"/>
    </reaction>
</comment>
<dbReference type="InterPro" id="IPR019533">
    <property type="entry name" value="Peptidase_S26"/>
</dbReference>
<keyword evidence="6 15" id="KW-0645">Protease</keyword>
<evidence type="ECO:0000256" key="9">
    <source>
        <dbReference type="ARBA" id="ARBA00022824"/>
    </source>
</evidence>
<dbReference type="HOGENOM" id="CLU_466884_0_0_1"/>
<dbReference type="AlphaFoldDB" id="A0A086T4L7"/>
<dbReference type="EMBL" id="JPKY01000051">
    <property type="protein sequence ID" value="KFH44299.1"/>
    <property type="molecule type" value="Genomic_DNA"/>
</dbReference>
<dbReference type="Proteomes" id="UP000029964">
    <property type="component" value="Unassembled WGS sequence"/>
</dbReference>
<evidence type="ECO:0000256" key="7">
    <source>
        <dbReference type="ARBA" id="ARBA00022692"/>
    </source>
</evidence>
<reference evidence="20" key="1">
    <citation type="journal article" date="2014" name="Genome Announc.">
        <title>Genome sequence and annotation of Acremonium chrysogenum, producer of the beta-lactam antibiotic cephalosporin C.</title>
        <authorList>
            <person name="Terfehr D."/>
            <person name="Dahlmann T.A."/>
            <person name="Specht T."/>
            <person name="Zadra I."/>
            <person name="Kuernsteiner H."/>
            <person name="Kueck U."/>
        </authorList>
    </citation>
    <scope>NUCLEOTIDE SEQUENCE [LARGE SCALE GENOMIC DNA]</scope>
    <source>
        <strain evidence="20">ATCC 11550 / CBS 779.69 / DSM 880 / IAM 14645 / JCM 23072 / IMI 49137</strain>
    </source>
</reference>
<dbReference type="InterPro" id="IPR001733">
    <property type="entry name" value="Peptidase_S26B"/>
</dbReference>
<comment type="function">
    <text evidence="13">Catalytic component of the signal peptidase complex (SPC) which catalyzes the cleavage of N-terminal signal sequences from nascent proteins as they are translocated into the lumen of the endoplasmic reticulum. Specifically cleaves N-terminal signal peptides that contain a hydrophobic alpha-helix (h-region) shorter than 18-20 amino acids.</text>
</comment>
<feature type="domain" description="Aminoglycoside phosphotransferase" evidence="18">
    <location>
        <begin position="17"/>
        <end position="265"/>
    </location>
</feature>
<protein>
    <recommendedName>
        <fullName evidence="5 15">Signal peptidase complex catalytic subunit SEC11</fullName>
        <ecNumber evidence="4 15">3.4.21.89</ecNumber>
    </recommendedName>
</protein>
<dbReference type="EC" id="3.4.21.89" evidence="4 15"/>
<dbReference type="PANTHER" id="PTHR10806:SF6">
    <property type="entry name" value="SIGNAL PEPTIDASE COMPLEX CATALYTIC SUBUNIT SEC11"/>
    <property type="match status" value="1"/>
</dbReference>
<dbReference type="CDD" id="cd06530">
    <property type="entry name" value="S26_SPase_I"/>
    <property type="match status" value="1"/>
</dbReference>
<keyword evidence="8 15" id="KW-0378">Hydrolase</keyword>
<dbReference type="NCBIfam" id="TIGR02228">
    <property type="entry name" value="sigpep_I_arch"/>
    <property type="match status" value="1"/>
</dbReference>
<proteinExistence type="inferred from homology"/>
<evidence type="ECO:0000313" key="19">
    <source>
        <dbReference type="EMBL" id="KFH44299.1"/>
    </source>
</evidence>
<dbReference type="PANTHER" id="PTHR10806">
    <property type="entry name" value="SIGNAL PEPTIDASE COMPLEX CATALYTIC SUBUNIT SEC11"/>
    <property type="match status" value="1"/>
</dbReference>
<dbReference type="InterPro" id="IPR011009">
    <property type="entry name" value="Kinase-like_dom_sf"/>
</dbReference>